<evidence type="ECO:0000256" key="3">
    <source>
        <dbReference type="ARBA" id="ARBA00013253"/>
    </source>
</evidence>
<dbReference type="GO" id="GO:0046656">
    <property type="term" value="P:folic acid biosynthetic process"/>
    <property type="evidence" value="ECO:0007669"/>
    <property type="project" value="UniProtKB-KW"/>
</dbReference>
<reference evidence="11" key="1">
    <citation type="submission" date="2017-06" db="EMBL/GenBank/DDBJ databases">
        <title>FDA dAtabase for Regulatory Grade micrObial Sequences (FDA-ARGOS): Supporting development and validation of Infectious Disease Dx tests.</title>
        <authorList>
            <person name="Campos J."/>
            <person name="Goldberg B."/>
            <person name="Tallon L."/>
            <person name="Sadzewicz L."/>
            <person name="Sengamalay N."/>
            <person name="Ott S."/>
            <person name="Godinez A."/>
            <person name="Nagaraj S."/>
            <person name="Vavikolanu K."/>
            <person name="Vyas G."/>
            <person name="Nadendla S."/>
            <person name="Aluvathingal J."/>
            <person name="Geyer C."/>
            <person name="Nandy P."/>
            <person name="Hobson J."/>
            <person name="Sichtig H."/>
        </authorList>
    </citation>
    <scope>NUCLEOTIDE SEQUENCE [LARGE SCALE GENOMIC DNA]</scope>
    <source>
        <strain evidence="11">FDAARGOS_285</strain>
    </source>
</reference>
<dbReference type="CDD" id="cd00483">
    <property type="entry name" value="HPPK"/>
    <property type="match status" value="1"/>
</dbReference>
<evidence type="ECO:0000259" key="9">
    <source>
        <dbReference type="PROSITE" id="PS00794"/>
    </source>
</evidence>
<evidence type="ECO:0000256" key="2">
    <source>
        <dbReference type="ARBA" id="ARBA00005051"/>
    </source>
</evidence>
<dbReference type="NCBIfam" id="TIGR01498">
    <property type="entry name" value="folK"/>
    <property type="match status" value="1"/>
</dbReference>
<organism evidence="10 11">
    <name type="scientific">Mammaliicoccus sciuri</name>
    <name type="common">Staphylococcus sciuri</name>
    <dbReference type="NCBI Taxonomy" id="1296"/>
    <lineage>
        <taxon>Bacteria</taxon>
        <taxon>Bacillati</taxon>
        <taxon>Bacillota</taxon>
        <taxon>Bacilli</taxon>
        <taxon>Bacillales</taxon>
        <taxon>Staphylococcaceae</taxon>
        <taxon>Mammaliicoccus</taxon>
    </lineage>
</organism>
<sequence>MHTAYLGLGSNMGDRQHQLQEAVKLLNEIDGIQVVQESPIYETKPVGYTDQPDFLNMCIEISTELESSELLKVCMMIEQQLHRVRVERWGPRTIDIDILIYDQSVIQSPELEVPHPRMTERAFVMIPLNDIASNVVEPISKKYIWELLPNDEHVVKYNGESK</sequence>
<evidence type="ECO:0000313" key="10">
    <source>
        <dbReference type="EMBL" id="ASE35246.1"/>
    </source>
</evidence>
<comment type="pathway">
    <text evidence="2">Cofactor biosynthesis; tetrahydrofolate biosynthesis; 2-amino-4-hydroxy-6-hydroxymethyl-7,8-dihydropteridine diphosphate from 7,8-dihydroneopterin triphosphate: step 4/4.</text>
</comment>
<dbReference type="GO" id="GO:0016301">
    <property type="term" value="F:kinase activity"/>
    <property type="evidence" value="ECO:0007669"/>
    <property type="project" value="UniProtKB-KW"/>
</dbReference>
<dbReference type="GO" id="GO:0005524">
    <property type="term" value="F:ATP binding"/>
    <property type="evidence" value="ECO:0007669"/>
    <property type="project" value="UniProtKB-KW"/>
</dbReference>
<keyword evidence="6" id="KW-0418">Kinase</keyword>
<evidence type="ECO:0000313" key="11">
    <source>
        <dbReference type="Proteomes" id="UP000197058"/>
    </source>
</evidence>
<proteinExistence type="predicted"/>
<dbReference type="InterPro" id="IPR035907">
    <property type="entry name" value="Hppk_sf"/>
</dbReference>
<keyword evidence="5" id="KW-0547">Nucleotide-binding</keyword>
<evidence type="ECO:0000256" key="6">
    <source>
        <dbReference type="ARBA" id="ARBA00022777"/>
    </source>
</evidence>
<dbReference type="InterPro" id="IPR000550">
    <property type="entry name" value="Hppk"/>
</dbReference>
<accession>A0AAI8GUT4</accession>
<dbReference type="Proteomes" id="UP000197058">
    <property type="component" value="Chromosome"/>
</dbReference>
<dbReference type="AlphaFoldDB" id="A0AAI8GUT4"/>
<dbReference type="GeneID" id="48594048"/>
<keyword evidence="7" id="KW-0067">ATP-binding</keyword>
<dbReference type="PANTHER" id="PTHR43071">
    <property type="entry name" value="2-AMINO-4-HYDROXY-6-HYDROXYMETHYLDIHYDROPTERIDINE PYROPHOSPHOKINASE"/>
    <property type="match status" value="1"/>
</dbReference>
<evidence type="ECO:0000256" key="7">
    <source>
        <dbReference type="ARBA" id="ARBA00022840"/>
    </source>
</evidence>
<evidence type="ECO:0000256" key="1">
    <source>
        <dbReference type="ARBA" id="ARBA00000198"/>
    </source>
</evidence>
<keyword evidence="8" id="KW-0289">Folate biosynthesis</keyword>
<gene>
    <name evidence="10" type="primary">folK</name>
    <name evidence="10" type="ORF">CEP64_11800</name>
</gene>
<protein>
    <recommendedName>
        <fullName evidence="3">2-amino-4-hydroxy-6-hydroxymethyldihydropteridine diphosphokinase</fullName>
        <ecNumber evidence="3">2.7.6.3</ecNumber>
    </recommendedName>
</protein>
<dbReference type="PANTHER" id="PTHR43071:SF1">
    <property type="entry name" value="2-AMINO-4-HYDROXY-6-HYDROXYMETHYLDIHYDROPTERIDINE PYROPHOSPHOKINASE"/>
    <property type="match status" value="1"/>
</dbReference>
<evidence type="ECO:0000256" key="4">
    <source>
        <dbReference type="ARBA" id="ARBA00022679"/>
    </source>
</evidence>
<evidence type="ECO:0000256" key="5">
    <source>
        <dbReference type="ARBA" id="ARBA00022741"/>
    </source>
</evidence>
<dbReference type="EMBL" id="CP022046">
    <property type="protein sequence ID" value="ASE35246.1"/>
    <property type="molecule type" value="Genomic_DNA"/>
</dbReference>
<comment type="catalytic activity">
    <reaction evidence="1">
        <text>6-hydroxymethyl-7,8-dihydropterin + ATP = (7,8-dihydropterin-6-yl)methyl diphosphate + AMP + H(+)</text>
        <dbReference type="Rhea" id="RHEA:11412"/>
        <dbReference type="ChEBI" id="CHEBI:15378"/>
        <dbReference type="ChEBI" id="CHEBI:30616"/>
        <dbReference type="ChEBI" id="CHEBI:44841"/>
        <dbReference type="ChEBI" id="CHEBI:72950"/>
        <dbReference type="ChEBI" id="CHEBI:456215"/>
        <dbReference type="EC" id="2.7.6.3"/>
    </reaction>
</comment>
<dbReference type="GO" id="GO:0003848">
    <property type="term" value="F:2-amino-4-hydroxy-6-hydroxymethyldihydropteridine diphosphokinase activity"/>
    <property type="evidence" value="ECO:0007669"/>
    <property type="project" value="UniProtKB-EC"/>
</dbReference>
<keyword evidence="4" id="KW-0808">Transferase</keyword>
<dbReference type="PROSITE" id="PS00794">
    <property type="entry name" value="HPPK"/>
    <property type="match status" value="1"/>
</dbReference>
<dbReference type="Pfam" id="PF01288">
    <property type="entry name" value="HPPK"/>
    <property type="match status" value="1"/>
</dbReference>
<dbReference type="RefSeq" id="WP_048541969.1">
    <property type="nucleotide sequence ID" value="NZ_CAJVGN010000001.1"/>
</dbReference>
<evidence type="ECO:0000256" key="8">
    <source>
        <dbReference type="ARBA" id="ARBA00022909"/>
    </source>
</evidence>
<dbReference type="SUPFAM" id="SSF55083">
    <property type="entry name" value="6-hydroxymethyl-7,8-dihydropterin pyrophosphokinase, HPPK"/>
    <property type="match status" value="1"/>
</dbReference>
<dbReference type="Gene3D" id="3.30.70.560">
    <property type="entry name" value="7,8-Dihydro-6-hydroxymethylpterin-pyrophosphokinase HPPK"/>
    <property type="match status" value="1"/>
</dbReference>
<dbReference type="KEGG" id="sscu:CEP64_11800"/>
<name>A0AAI8GUT4_MAMSC</name>
<dbReference type="EC" id="2.7.6.3" evidence="3"/>
<feature type="domain" description="7,8-dihydro-6-hydroxymethylpterin-pyrophosphokinase" evidence="9">
    <location>
        <begin position="88"/>
        <end position="99"/>
    </location>
</feature>